<dbReference type="InterPro" id="IPR017441">
    <property type="entry name" value="Protein_kinase_ATP_BS"/>
</dbReference>
<dbReference type="OrthoDB" id="9788659at2"/>
<proteinExistence type="predicted"/>
<feature type="region of interest" description="Disordered" evidence="7">
    <location>
        <begin position="272"/>
        <end position="323"/>
    </location>
</feature>
<dbReference type="PROSITE" id="PS00107">
    <property type="entry name" value="PROTEIN_KINASE_ATP"/>
    <property type="match status" value="1"/>
</dbReference>
<dbReference type="SUPFAM" id="SSF56112">
    <property type="entry name" value="Protein kinase-like (PK-like)"/>
    <property type="match status" value="1"/>
</dbReference>
<comment type="caution">
    <text evidence="9">The sequence shown here is derived from an EMBL/GenBank/DDBJ whole genome shotgun (WGS) entry which is preliminary data.</text>
</comment>
<dbReference type="EMBL" id="RXPE01000064">
    <property type="protein sequence ID" value="RTR18686.1"/>
    <property type="molecule type" value="Genomic_DNA"/>
</dbReference>
<keyword evidence="4 9" id="KW-0418">Kinase</keyword>
<evidence type="ECO:0000256" key="6">
    <source>
        <dbReference type="PROSITE-ProRule" id="PRU10141"/>
    </source>
</evidence>
<dbReference type="RefSeq" id="WP_126353672.1">
    <property type="nucleotide sequence ID" value="NZ_CP086380.1"/>
</dbReference>
<keyword evidence="2" id="KW-0808">Transferase</keyword>
<dbReference type="AlphaFoldDB" id="A0A431VF51"/>
<dbReference type="Pfam" id="PF00069">
    <property type="entry name" value="Pkinase"/>
    <property type="match status" value="1"/>
</dbReference>
<dbReference type="SMART" id="SM00220">
    <property type="entry name" value="S_TKc"/>
    <property type="match status" value="1"/>
</dbReference>
<dbReference type="PANTHER" id="PTHR24350">
    <property type="entry name" value="SERINE/THREONINE-PROTEIN KINASE IAL-RELATED"/>
    <property type="match status" value="1"/>
</dbReference>
<dbReference type="InterPro" id="IPR000719">
    <property type="entry name" value="Prot_kinase_dom"/>
</dbReference>
<evidence type="ECO:0000256" key="1">
    <source>
        <dbReference type="ARBA" id="ARBA00022527"/>
    </source>
</evidence>
<dbReference type="Gene3D" id="1.10.510.10">
    <property type="entry name" value="Transferase(Phosphotransferase) domain 1"/>
    <property type="match status" value="1"/>
</dbReference>
<dbReference type="InterPro" id="IPR011009">
    <property type="entry name" value="Kinase-like_dom_sf"/>
</dbReference>
<dbReference type="Gene3D" id="3.30.200.20">
    <property type="entry name" value="Phosphorylase Kinase, domain 1"/>
    <property type="match status" value="1"/>
</dbReference>
<accession>A0A431VF51</accession>
<name>A0A431VF51_9DEIO</name>
<dbReference type="PROSITE" id="PS50011">
    <property type="entry name" value="PROTEIN_KINASE_DOM"/>
    <property type="match status" value="1"/>
</dbReference>
<evidence type="ECO:0000259" key="8">
    <source>
        <dbReference type="PROSITE" id="PS50011"/>
    </source>
</evidence>
<dbReference type="InterPro" id="IPR030616">
    <property type="entry name" value="Aur-like"/>
</dbReference>
<evidence type="ECO:0000256" key="4">
    <source>
        <dbReference type="ARBA" id="ARBA00022777"/>
    </source>
</evidence>
<dbReference type="CDD" id="cd14014">
    <property type="entry name" value="STKc_PknB_like"/>
    <property type="match status" value="1"/>
</dbReference>
<keyword evidence="1 9" id="KW-0723">Serine/threonine-protein kinase</keyword>
<keyword evidence="5 6" id="KW-0067">ATP-binding</keyword>
<sequence length="323" mass="35045">MSNPPTISGYRITRPLGRGATARVYLADDRQGRQVALKVLLPEDERQEYPDAAGMFANEVRMTMQLTHDHLVRGYGGQGFDEGAYLALEYFPQGALDSLVQPGRPLPPEQAARILRGVAEGLDYMHRQGAVHQDVKAQNIYLDGDRAVLADLGCSYMMGQGGRVGGSPFYMAPEIYRGEEATAASDVYSLGVLAYEVLAGQRPFEGDDYNELMAQHLNAMPPSLAHLAPELPRLVARTLQQALAKNPDDRPDLLEVMAALNEWLGADVEVGARPEPAAPSGPVLGRHAAPQHEASAPVLTEPESETDAAPGLLARWNPFRKKG</sequence>
<feature type="domain" description="Protein kinase" evidence="8">
    <location>
        <begin position="10"/>
        <end position="264"/>
    </location>
</feature>
<gene>
    <name evidence="9" type="ORF">EJ104_13595</name>
</gene>
<evidence type="ECO:0000256" key="2">
    <source>
        <dbReference type="ARBA" id="ARBA00022679"/>
    </source>
</evidence>
<keyword evidence="3 6" id="KW-0547">Nucleotide-binding</keyword>
<dbReference type="GO" id="GO:0005524">
    <property type="term" value="F:ATP binding"/>
    <property type="evidence" value="ECO:0007669"/>
    <property type="project" value="UniProtKB-UniRule"/>
</dbReference>
<dbReference type="GO" id="GO:0004674">
    <property type="term" value="F:protein serine/threonine kinase activity"/>
    <property type="evidence" value="ECO:0007669"/>
    <property type="project" value="UniProtKB-KW"/>
</dbReference>
<feature type="binding site" evidence="6">
    <location>
        <position position="38"/>
    </location>
    <ligand>
        <name>ATP</name>
        <dbReference type="ChEBI" id="CHEBI:30616"/>
    </ligand>
</feature>
<protein>
    <submittedName>
        <fullName evidence="9">Serine/threonine protein kinase</fullName>
    </submittedName>
</protein>
<evidence type="ECO:0000256" key="3">
    <source>
        <dbReference type="ARBA" id="ARBA00022741"/>
    </source>
</evidence>
<organism evidence="9 10">
    <name type="scientific">Deinococcus radiophilus</name>
    <dbReference type="NCBI Taxonomy" id="32062"/>
    <lineage>
        <taxon>Bacteria</taxon>
        <taxon>Thermotogati</taxon>
        <taxon>Deinococcota</taxon>
        <taxon>Deinococci</taxon>
        <taxon>Deinococcales</taxon>
        <taxon>Deinococcaceae</taxon>
        <taxon>Deinococcus</taxon>
    </lineage>
</organism>
<keyword evidence="10" id="KW-1185">Reference proteome</keyword>
<reference evidence="9 10" key="1">
    <citation type="submission" date="2018-12" db="EMBL/GenBank/DDBJ databases">
        <title>Deinococcus radiophilus ATCC 27603 genome sequencing and assembly.</title>
        <authorList>
            <person name="Maclea K.S."/>
            <person name="Maynard C.R."/>
        </authorList>
    </citation>
    <scope>NUCLEOTIDE SEQUENCE [LARGE SCALE GENOMIC DNA]</scope>
    <source>
        <strain evidence="9 10">ATCC 27603</strain>
    </source>
</reference>
<dbReference type="Proteomes" id="UP000277766">
    <property type="component" value="Unassembled WGS sequence"/>
</dbReference>
<evidence type="ECO:0000256" key="7">
    <source>
        <dbReference type="SAM" id="MobiDB-lite"/>
    </source>
</evidence>
<evidence type="ECO:0000256" key="5">
    <source>
        <dbReference type="ARBA" id="ARBA00022840"/>
    </source>
</evidence>
<evidence type="ECO:0000313" key="9">
    <source>
        <dbReference type="EMBL" id="RTR18686.1"/>
    </source>
</evidence>
<evidence type="ECO:0000313" key="10">
    <source>
        <dbReference type="Proteomes" id="UP000277766"/>
    </source>
</evidence>